<dbReference type="OrthoDB" id="9801646at2"/>
<evidence type="ECO:0000313" key="3">
    <source>
        <dbReference type="Proteomes" id="UP000308181"/>
    </source>
</evidence>
<accession>A0A4U1C2E6</accession>
<reference evidence="2 3" key="1">
    <citation type="submission" date="2019-04" db="EMBL/GenBank/DDBJ databases">
        <title>Pedobacter sp. AR-3-17 sp. nov., isolated from Arctic soil.</title>
        <authorList>
            <person name="Dahal R.H."/>
            <person name="Kim D.-U."/>
        </authorList>
    </citation>
    <scope>NUCLEOTIDE SEQUENCE [LARGE SCALE GENOMIC DNA]</scope>
    <source>
        <strain evidence="2 3">AR-3-17</strain>
    </source>
</reference>
<dbReference type="CDD" id="cd09620">
    <property type="entry name" value="CBM9_like_3"/>
    <property type="match status" value="1"/>
</dbReference>
<dbReference type="Proteomes" id="UP000308181">
    <property type="component" value="Unassembled WGS sequence"/>
</dbReference>
<evidence type="ECO:0000313" key="2">
    <source>
        <dbReference type="EMBL" id="TKB99204.1"/>
    </source>
</evidence>
<dbReference type="GO" id="GO:0016052">
    <property type="term" value="P:carbohydrate catabolic process"/>
    <property type="evidence" value="ECO:0007669"/>
    <property type="project" value="InterPro"/>
</dbReference>
<gene>
    <name evidence="2" type="ORF">FA046_08855</name>
</gene>
<dbReference type="GO" id="GO:0004553">
    <property type="term" value="F:hydrolase activity, hydrolyzing O-glycosyl compounds"/>
    <property type="evidence" value="ECO:0007669"/>
    <property type="project" value="InterPro"/>
</dbReference>
<dbReference type="AlphaFoldDB" id="A0A4U1C2E6"/>
<keyword evidence="3" id="KW-1185">Reference proteome</keyword>
<protein>
    <recommendedName>
        <fullName evidence="1">Carbohydrate-binding domain-containing protein</fullName>
    </recommendedName>
</protein>
<dbReference type="RefSeq" id="WP_136826016.1">
    <property type="nucleotide sequence ID" value="NZ_SWBP01000002.1"/>
</dbReference>
<evidence type="ECO:0000259" key="1">
    <source>
        <dbReference type="Pfam" id="PF16011"/>
    </source>
</evidence>
<proteinExistence type="predicted"/>
<dbReference type="GO" id="GO:0030246">
    <property type="term" value="F:carbohydrate binding"/>
    <property type="evidence" value="ECO:0007669"/>
    <property type="project" value="InterPro"/>
</dbReference>
<comment type="caution">
    <text evidence="2">The sequence shown here is derived from an EMBL/GenBank/DDBJ whole genome shotgun (WGS) entry which is preliminary data.</text>
</comment>
<dbReference type="SUPFAM" id="SSF49344">
    <property type="entry name" value="CBD9-like"/>
    <property type="match status" value="1"/>
</dbReference>
<feature type="domain" description="Carbohydrate-binding" evidence="1">
    <location>
        <begin position="19"/>
        <end position="212"/>
    </location>
</feature>
<name>A0A4U1C2E6_9SPHI</name>
<dbReference type="Pfam" id="PF16011">
    <property type="entry name" value="CBM9_2"/>
    <property type="match status" value="1"/>
</dbReference>
<sequence>MEKLQIPFIEIAGIPSSNDVALCLNQLHPIEIGHNPWPQFSNSVKANYTIAHNGNAIFLKYQIEEGYVLANATTNQNVHNDSCVEFFIAFGEDENYYNLEFNCLGWSKIGYGFNRKNRYLLPSCIVETISSFTRIEAAAVNAVKLFDWEITVVIPLSVFSFHNFNSFKSLKARGNFYKCGTKMPEPHYLTWNLVKSLEPDFHRKEDFALMEFS</sequence>
<dbReference type="Gene3D" id="2.60.40.1190">
    <property type="match status" value="1"/>
</dbReference>
<dbReference type="InterPro" id="IPR010502">
    <property type="entry name" value="Carb-bd_dom_fam9"/>
</dbReference>
<dbReference type="EMBL" id="SWBP01000002">
    <property type="protein sequence ID" value="TKB99204.1"/>
    <property type="molecule type" value="Genomic_DNA"/>
</dbReference>
<organism evidence="2 3">
    <name type="scientific">Pedobacter cryophilus</name>
    <dbReference type="NCBI Taxonomy" id="2571271"/>
    <lineage>
        <taxon>Bacteria</taxon>
        <taxon>Pseudomonadati</taxon>
        <taxon>Bacteroidota</taxon>
        <taxon>Sphingobacteriia</taxon>
        <taxon>Sphingobacteriales</taxon>
        <taxon>Sphingobacteriaceae</taxon>
        <taxon>Pedobacter</taxon>
    </lineage>
</organism>